<sequence length="330" mass="34375">MTGDELPRYEDVEAAAERLRGQAVLTPLLESDELNRRTGGRILIKPEVLQRTGSFKFRGAFNRISRIPKGEHSKGVVAYSSGNHAQGVAAAAARLGLPATIVMPADAPAIKLVNTRALGATVLTYDRYRDVREEVAAEVQATTGATLVRPYDDRHVIAGQGTVGLEIVQQARELSLTPDAILACCGGGGLTAGIALAAKALSPETAVYTVEPEGFDDTARSLAAGMRQENSADARSICDALLAPTPGELTFAINQTCTAGGVAVSDAAVRRAMAFAARRLKLVVEPGGAVCLAALLSGRFDAKGKVIAITLSGGNVDDALLAEVLGENED</sequence>
<keyword evidence="6" id="KW-0663">Pyridoxal phosphate</keyword>
<comment type="cofactor">
    <cofactor evidence="1">
        <name>Ca(2+)</name>
        <dbReference type="ChEBI" id="CHEBI:29108"/>
    </cofactor>
</comment>
<evidence type="ECO:0000256" key="4">
    <source>
        <dbReference type="ARBA" id="ARBA00001946"/>
    </source>
</evidence>
<evidence type="ECO:0000256" key="6">
    <source>
        <dbReference type="ARBA" id="ARBA00022898"/>
    </source>
</evidence>
<evidence type="ECO:0000256" key="5">
    <source>
        <dbReference type="ARBA" id="ARBA00022842"/>
    </source>
</evidence>
<comment type="cofactor">
    <cofactor evidence="4">
        <name>Mg(2+)</name>
        <dbReference type="ChEBI" id="CHEBI:18420"/>
    </cofactor>
</comment>
<dbReference type="EMBL" id="JARHUD010000002">
    <property type="protein sequence ID" value="MDF2095296.1"/>
    <property type="molecule type" value="Genomic_DNA"/>
</dbReference>
<dbReference type="Proteomes" id="UP001215503">
    <property type="component" value="Unassembled WGS sequence"/>
</dbReference>
<dbReference type="InterPro" id="IPR000634">
    <property type="entry name" value="Ser/Thr_deHydtase_PyrdxlP-BS"/>
</dbReference>
<evidence type="ECO:0000259" key="7">
    <source>
        <dbReference type="Pfam" id="PF00291"/>
    </source>
</evidence>
<evidence type="ECO:0000256" key="1">
    <source>
        <dbReference type="ARBA" id="ARBA00001913"/>
    </source>
</evidence>
<evidence type="ECO:0000256" key="2">
    <source>
        <dbReference type="ARBA" id="ARBA00001933"/>
    </source>
</evidence>
<evidence type="ECO:0000313" key="9">
    <source>
        <dbReference type="Proteomes" id="UP001215503"/>
    </source>
</evidence>
<name>A0ABT5YK23_9PROT</name>
<accession>A0ABT5YK23</accession>
<evidence type="ECO:0000256" key="3">
    <source>
        <dbReference type="ARBA" id="ARBA00001936"/>
    </source>
</evidence>
<dbReference type="InterPro" id="IPR001926">
    <property type="entry name" value="TrpB-like_PALP"/>
</dbReference>
<keyword evidence="9" id="KW-1185">Reference proteome</keyword>
<dbReference type="InterPro" id="IPR036052">
    <property type="entry name" value="TrpB-like_PALP_sf"/>
</dbReference>
<gene>
    <name evidence="8" type="ORF">P2G67_04835</name>
</gene>
<proteinExistence type="predicted"/>
<dbReference type="PANTHER" id="PTHR43050">
    <property type="entry name" value="SERINE / THREONINE RACEMASE FAMILY MEMBER"/>
    <property type="match status" value="1"/>
</dbReference>
<dbReference type="RefSeq" id="WP_275820575.1">
    <property type="nucleotide sequence ID" value="NZ_JARHUD010000002.1"/>
</dbReference>
<feature type="domain" description="Tryptophan synthase beta chain-like PALP" evidence="7">
    <location>
        <begin position="26"/>
        <end position="311"/>
    </location>
</feature>
<dbReference type="Pfam" id="PF00291">
    <property type="entry name" value="PALP"/>
    <property type="match status" value="1"/>
</dbReference>
<comment type="cofactor">
    <cofactor evidence="2">
        <name>pyridoxal 5'-phosphate</name>
        <dbReference type="ChEBI" id="CHEBI:597326"/>
    </cofactor>
</comment>
<reference evidence="8 9" key="1">
    <citation type="submission" date="2023-03" db="EMBL/GenBank/DDBJ databases">
        <title>Fodinicurvata sp. CAU 1616 isolated from sea sendiment.</title>
        <authorList>
            <person name="Kim W."/>
        </authorList>
    </citation>
    <scope>NUCLEOTIDE SEQUENCE [LARGE SCALE GENOMIC DNA]</scope>
    <source>
        <strain evidence="8 9">CAU 1616</strain>
    </source>
</reference>
<comment type="caution">
    <text evidence="8">The sequence shown here is derived from an EMBL/GenBank/DDBJ whole genome shotgun (WGS) entry which is preliminary data.</text>
</comment>
<protein>
    <submittedName>
        <fullName evidence="8">Threonine/serine dehydratase</fullName>
    </submittedName>
</protein>
<organism evidence="8 9">
    <name type="scientific">Aquibaculum arenosum</name>
    <dbReference type="NCBI Taxonomy" id="3032591"/>
    <lineage>
        <taxon>Bacteria</taxon>
        <taxon>Pseudomonadati</taxon>
        <taxon>Pseudomonadota</taxon>
        <taxon>Alphaproteobacteria</taxon>
        <taxon>Rhodospirillales</taxon>
        <taxon>Rhodovibrionaceae</taxon>
        <taxon>Aquibaculum</taxon>
    </lineage>
</organism>
<dbReference type="CDD" id="cd01562">
    <property type="entry name" value="Thr-dehyd"/>
    <property type="match status" value="1"/>
</dbReference>
<dbReference type="PANTHER" id="PTHR43050:SF1">
    <property type="entry name" value="SERINE RACEMASE"/>
    <property type="match status" value="1"/>
</dbReference>
<dbReference type="PROSITE" id="PS00165">
    <property type="entry name" value="DEHYDRATASE_SER_THR"/>
    <property type="match status" value="1"/>
</dbReference>
<evidence type="ECO:0000313" key="8">
    <source>
        <dbReference type="EMBL" id="MDF2095296.1"/>
    </source>
</evidence>
<comment type="cofactor">
    <cofactor evidence="3">
        <name>Mn(2+)</name>
        <dbReference type="ChEBI" id="CHEBI:29035"/>
    </cofactor>
</comment>
<dbReference type="Gene3D" id="3.40.50.1100">
    <property type="match status" value="2"/>
</dbReference>
<keyword evidence="5" id="KW-0460">Magnesium</keyword>
<dbReference type="SUPFAM" id="SSF53686">
    <property type="entry name" value="Tryptophan synthase beta subunit-like PLP-dependent enzymes"/>
    <property type="match status" value="1"/>
</dbReference>